<dbReference type="Pfam" id="PF01546">
    <property type="entry name" value="Peptidase_M20"/>
    <property type="match status" value="1"/>
</dbReference>
<name>A0A239G4U3_9SPHN</name>
<dbReference type="InterPro" id="IPR036264">
    <property type="entry name" value="Bact_exopeptidase_dim_dom"/>
</dbReference>
<evidence type="ECO:0000313" key="5">
    <source>
        <dbReference type="EMBL" id="SNS64110.1"/>
    </source>
</evidence>
<dbReference type="Pfam" id="PF07687">
    <property type="entry name" value="M20_dimer"/>
    <property type="match status" value="1"/>
</dbReference>
<organism evidence="5 6">
    <name type="scientific">Sphingopyxis indica</name>
    <dbReference type="NCBI Taxonomy" id="436663"/>
    <lineage>
        <taxon>Bacteria</taxon>
        <taxon>Pseudomonadati</taxon>
        <taxon>Pseudomonadota</taxon>
        <taxon>Alphaproteobacteria</taxon>
        <taxon>Sphingomonadales</taxon>
        <taxon>Sphingomonadaceae</taxon>
        <taxon>Sphingopyxis</taxon>
    </lineage>
</organism>
<dbReference type="InterPro" id="IPR011650">
    <property type="entry name" value="Peptidase_M20_dimer"/>
</dbReference>
<keyword evidence="5" id="KW-0645">Protease</keyword>
<dbReference type="SUPFAM" id="SSF53187">
    <property type="entry name" value="Zn-dependent exopeptidases"/>
    <property type="match status" value="1"/>
</dbReference>
<keyword evidence="2" id="KW-0378">Hydrolase</keyword>
<accession>A0A239G4U3</accession>
<dbReference type="PANTHER" id="PTHR43808:SF9">
    <property type="entry name" value="BLL0789 PROTEIN"/>
    <property type="match status" value="1"/>
</dbReference>
<gene>
    <name evidence="5" type="ORF">SAMN06295955_10321</name>
</gene>
<dbReference type="NCBIfam" id="NF005602">
    <property type="entry name" value="PRK07338.1"/>
    <property type="match status" value="1"/>
</dbReference>
<dbReference type="InterPro" id="IPR017150">
    <property type="entry name" value="Pept_M20_glutamate_carboxypep"/>
</dbReference>
<protein>
    <submittedName>
        <fullName evidence="5">Glutamate carboxypeptidase</fullName>
    </submittedName>
</protein>
<keyword evidence="6" id="KW-1185">Reference proteome</keyword>
<sequence length="434" mass="44619">MRFDKRTSRDAARPAFACGGSPNPTVSGYTRSMTSLSSTEAAAIERAGDAPMLAQVEAWAAVNSGTGNLAGLKTVAGLLADAYSALPGDLRLVAPDPVESVDAAGRVQTIERGAHLHLSVRPDAPVQLLLTGHMDTVFAADHPFQSLTWLEEGVLNGPGTADMKGGLAVILAALSALESSPLAPRIGYDVMINSDEETGSHASAGLIARLAKGKTAALTYEPALPDGTLAGARPGSGNYSVLVHGRSAHAGRNPEEGRNALVAAADLALRLAALKAPDLKVNPAKIDGGGPNNVVPDQAILRVNMRPATPEAATAAEAALNAAIAAIEREHGVHCHLHGGFNRPPKPLDAPATRLFELVRDCGTALGIDIAWKATGGVCDGNNIAACGVPVVDTMGPRGGAIHSPDEFLITGSLPERARLSTLTLLRLAERGTV</sequence>
<dbReference type="InterPro" id="IPR050072">
    <property type="entry name" value="Peptidase_M20A"/>
</dbReference>
<evidence type="ECO:0000256" key="2">
    <source>
        <dbReference type="ARBA" id="ARBA00022801"/>
    </source>
</evidence>
<dbReference type="AlphaFoldDB" id="A0A239G4U3"/>
<dbReference type="Gene3D" id="3.30.70.360">
    <property type="match status" value="1"/>
</dbReference>
<dbReference type="EMBL" id="FZPA01000003">
    <property type="protein sequence ID" value="SNS64110.1"/>
    <property type="molecule type" value="Genomic_DNA"/>
</dbReference>
<feature type="active site" description="Proton acceptor" evidence="3">
    <location>
        <position position="196"/>
    </location>
</feature>
<dbReference type="GO" id="GO:0004180">
    <property type="term" value="F:carboxypeptidase activity"/>
    <property type="evidence" value="ECO:0007669"/>
    <property type="project" value="UniProtKB-KW"/>
</dbReference>
<dbReference type="Gene3D" id="3.40.630.10">
    <property type="entry name" value="Zn peptidases"/>
    <property type="match status" value="1"/>
</dbReference>
<evidence type="ECO:0000256" key="1">
    <source>
        <dbReference type="ARBA" id="ARBA00022723"/>
    </source>
</evidence>
<keyword evidence="1" id="KW-0479">Metal-binding</keyword>
<dbReference type="PIRSF" id="PIRSF037238">
    <property type="entry name" value="Carboxypeptidase_G2"/>
    <property type="match status" value="1"/>
</dbReference>
<evidence type="ECO:0000313" key="6">
    <source>
        <dbReference type="Proteomes" id="UP000198339"/>
    </source>
</evidence>
<feature type="domain" description="Peptidase M20 dimerisation" evidence="4">
    <location>
        <begin position="232"/>
        <end position="329"/>
    </location>
</feature>
<dbReference type="Proteomes" id="UP000198339">
    <property type="component" value="Unassembled WGS sequence"/>
</dbReference>
<proteinExistence type="predicted"/>
<evidence type="ECO:0000259" key="4">
    <source>
        <dbReference type="Pfam" id="PF07687"/>
    </source>
</evidence>
<dbReference type="PANTHER" id="PTHR43808">
    <property type="entry name" value="ACETYLORNITHINE DEACETYLASE"/>
    <property type="match status" value="1"/>
</dbReference>
<keyword evidence="5" id="KW-0121">Carboxypeptidase</keyword>
<dbReference type="InterPro" id="IPR002933">
    <property type="entry name" value="Peptidase_M20"/>
</dbReference>
<dbReference type="SUPFAM" id="SSF55031">
    <property type="entry name" value="Bacterial exopeptidase dimerisation domain"/>
    <property type="match status" value="1"/>
</dbReference>
<feature type="active site" evidence="3">
    <location>
        <position position="135"/>
    </location>
</feature>
<dbReference type="GO" id="GO:0046872">
    <property type="term" value="F:metal ion binding"/>
    <property type="evidence" value="ECO:0007669"/>
    <property type="project" value="UniProtKB-KW"/>
</dbReference>
<reference evidence="5 6" key="1">
    <citation type="submission" date="2017-06" db="EMBL/GenBank/DDBJ databases">
        <authorList>
            <person name="Kim H.J."/>
            <person name="Triplett B.A."/>
        </authorList>
    </citation>
    <scope>NUCLEOTIDE SEQUENCE [LARGE SCALE GENOMIC DNA]</scope>
    <source>
        <strain evidence="5 6">DS15</strain>
    </source>
</reference>
<evidence type="ECO:0000256" key="3">
    <source>
        <dbReference type="PIRSR" id="PIRSR037238-1"/>
    </source>
</evidence>